<evidence type="ECO:0000313" key="8">
    <source>
        <dbReference type="EMBL" id="OPH81929.1"/>
    </source>
</evidence>
<keyword evidence="3 4" id="KW-0408">Iron</keyword>
<gene>
    <name evidence="8" type="ORF">B2M20_14970</name>
</gene>
<dbReference type="STRING" id="29421.B2M20_14970"/>
<dbReference type="GO" id="GO:0046872">
    <property type="term" value="F:metal ion binding"/>
    <property type="evidence" value="ECO:0007669"/>
    <property type="project" value="UniProtKB-KW"/>
</dbReference>
<sequence length="326" mass="34067">MSKKPLASWRFMPVVALATTAIWAALPTVANAADAAAGKKLFDDKTCSACHSIGGGDLVGPDLKDVTKKRPAEWLHEWISKPDAMIAKKDPVAVELLGKYNGMEMPNLGLSTAEVDNIIAFLETGGGGGSSAAAAPALKGDAEKGKDLFTGNDRFANGGPPCMACHSTGGLGAFGGGALAPDLTTVAKRLGGASGLSSWLAGLPTPTMKAVWTKQPPTPQERADVAAFLAQEGLAVRSASAIWQLAGLTGLGAVILLLIAGFRWRNRLKFGVRRPMMATPTTGRSTGPYHGGWFTGMYSDGWIGRFKGTDGNSNRPRGRTNAPRRH</sequence>
<dbReference type="GO" id="GO:0020037">
    <property type="term" value="F:heme binding"/>
    <property type="evidence" value="ECO:0007669"/>
    <property type="project" value="InterPro"/>
</dbReference>
<evidence type="ECO:0000256" key="4">
    <source>
        <dbReference type="PROSITE-ProRule" id="PRU00433"/>
    </source>
</evidence>
<dbReference type="PANTHER" id="PTHR33546">
    <property type="entry name" value="LARGE, MULTIFUNCTIONAL SECRETED PROTEIN-RELATED"/>
    <property type="match status" value="1"/>
</dbReference>
<feature type="domain" description="Cytochrome c" evidence="7">
    <location>
        <begin position="33"/>
        <end position="126"/>
    </location>
</feature>
<dbReference type="InterPro" id="IPR009056">
    <property type="entry name" value="Cyt_c-like_dom"/>
</dbReference>
<keyword evidence="9" id="KW-1185">Reference proteome</keyword>
<dbReference type="InterPro" id="IPR036909">
    <property type="entry name" value="Cyt_c-like_dom_sf"/>
</dbReference>
<evidence type="ECO:0000256" key="6">
    <source>
        <dbReference type="SAM" id="SignalP"/>
    </source>
</evidence>
<dbReference type="Proteomes" id="UP000189940">
    <property type="component" value="Unassembled WGS sequence"/>
</dbReference>
<evidence type="ECO:0000256" key="1">
    <source>
        <dbReference type="ARBA" id="ARBA00022617"/>
    </source>
</evidence>
<dbReference type="PROSITE" id="PS51007">
    <property type="entry name" value="CYTC"/>
    <property type="match status" value="2"/>
</dbReference>
<dbReference type="Gene3D" id="1.10.760.10">
    <property type="entry name" value="Cytochrome c-like domain"/>
    <property type="match status" value="2"/>
</dbReference>
<protein>
    <submittedName>
        <fullName evidence="8">Cytochrome C</fullName>
    </submittedName>
</protein>
<dbReference type="SUPFAM" id="SSF46626">
    <property type="entry name" value="Cytochrome c"/>
    <property type="match status" value="2"/>
</dbReference>
<keyword evidence="5" id="KW-0812">Transmembrane</keyword>
<organism evidence="8 9">
    <name type="scientific">Nitrobacter vulgaris</name>
    <dbReference type="NCBI Taxonomy" id="29421"/>
    <lineage>
        <taxon>Bacteria</taxon>
        <taxon>Pseudomonadati</taxon>
        <taxon>Pseudomonadota</taxon>
        <taxon>Alphaproteobacteria</taxon>
        <taxon>Hyphomicrobiales</taxon>
        <taxon>Nitrobacteraceae</taxon>
        <taxon>Nitrobacter</taxon>
    </lineage>
</organism>
<evidence type="ECO:0000256" key="3">
    <source>
        <dbReference type="ARBA" id="ARBA00023004"/>
    </source>
</evidence>
<evidence type="ECO:0000256" key="2">
    <source>
        <dbReference type="ARBA" id="ARBA00022723"/>
    </source>
</evidence>
<feature type="transmembrane region" description="Helical" evidence="5">
    <location>
        <begin position="241"/>
        <end position="264"/>
    </location>
</feature>
<dbReference type="RefSeq" id="WP_079447849.1">
    <property type="nucleotide sequence ID" value="NZ_JAVDPZ010000046.1"/>
</dbReference>
<evidence type="ECO:0000259" key="7">
    <source>
        <dbReference type="PROSITE" id="PS51007"/>
    </source>
</evidence>
<keyword evidence="5" id="KW-1133">Transmembrane helix</keyword>
<evidence type="ECO:0000256" key="5">
    <source>
        <dbReference type="SAM" id="Phobius"/>
    </source>
</evidence>
<comment type="caution">
    <text evidence="8">The sequence shown here is derived from an EMBL/GenBank/DDBJ whole genome shotgun (WGS) entry which is preliminary data.</text>
</comment>
<keyword evidence="1 4" id="KW-0349">Heme</keyword>
<feature type="signal peptide" evidence="6">
    <location>
        <begin position="1"/>
        <end position="32"/>
    </location>
</feature>
<dbReference type="OrthoDB" id="5296507at2"/>
<dbReference type="PANTHER" id="PTHR33546:SF1">
    <property type="entry name" value="LARGE, MULTIFUNCTIONAL SECRETED PROTEIN"/>
    <property type="match status" value="1"/>
</dbReference>
<reference evidence="8 9" key="1">
    <citation type="submission" date="2017-02" db="EMBL/GenBank/DDBJ databases">
        <title>Genome sequence of the nitrite-oxidizing bacterium Nitrobacter vulgaris strain Ab1.</title>
        <authorList>
            <person name="Mellbye B.L."/>
            <person name="Davis E.W."/>
            <person name="Spieck E."/>
            <person name="Chang J.H."/>
            <person name="Bottomley P.J."/>
            <person name="Sayavedra-Soto L.A."/>
        </authorList>
    </citation>
    <scope>NUCLEOTIDE SEQUENCE [LARGE SCALE GENOMIC DNA]</scope>
    <source>
        <strain evidence="8 9">Ab1</strain>
    </source>
</reference>
<keyword evidence="5" id="KW-0472">Membrane</keyword>
<name>A0A1V4HVL6_NITVU</name>
<dbReference type="Pfam" id="PF00034">
    <property type="entry name" value="Cytochrom_C"/>
    <property type="match status" value="2"/>
</dbReference>
<feature type="domain" description="Cytochrome c" evidence="7">
    <location>
        <begin position="140"/>
        <end position="233"/>
    </location>
</feature>
<evidence type="ECO:0000313" key="9">
    <source>
        <dbReference type="Proteomes" id="UP000189940"/>
    </source>
</evidence>
<feature type="chain" id="PRO_5012076098" evidence="6">
    <location>
        <begin position="33"/>
        <end position="326"/>
    </location>
</feature>
<keyword evidence="2 4" id="KW-0479">Metal-binding</keyword>
<dbReference type="EMBL" id="MWPQ01000053">
    <property type="protein sequence ID" value="OPH81929.1"/>
    <property type="molecule type" value="Genomic_DNA"/>
</dbReference>
<dbReference type="AlphaFoldDB" id="A0A1V4HVL6"/>
<dbReference type="GO" id="GO:0009055">
    <property type="term" value="F:electron transfer activity"/>
    <property type="evidence" value="ECO:0007669"/>
    <property type="project" value="InterPro"/>
</dbReference>
<accession>A0A1V4HVL6</accession>
<proteinExistence type="predicted"/>
<keyword evidence="6" id="KW-0732">Signal</keyword>